<keyword evidence="3" id="KW-0472">Membrane</keyword>
<evidence type="ECO:0000256" key="2">
    <source>
        <dbReference type="ARBA" id="ARBA00022837"/>
    </source>
</evidence>
<dbReference type="SUPFAM" id="SSF47473">
    <property type="entry name" value="EF-hand"/>
    <property type="match status" value="1"/>
</dbReference>
<dbReference type="PROSITE" id="PS00018">
    <property type="entry name" value="EF_HAND_1"/>
    <property type="match status" value="1"/>
</dbReference>
<feature type="domain" description="EF-hand" evidence="4">
    <location>
        <begin position="567"/>
        <end position="602"/>
    </location>
</feature>
<comment type="caution">
    <text evidence="5">The sequence shown here is derived from an EMBL/GenBank/DDBJ whole genome shotgun (WGS) entry which is preliminary data.</text>
</comment>
<dbReference type="Gene3D" id="1.20.58.340">
    <property type="entry name" value="Magnesium transport protein CorA, transmembrane region"/>
    <property type="match status" value="1"/>
</dbReference>
<evidence type="ECO:0000256" key="1">
    <source>
        <dbReference type="ARBA" id="ARBA00007535"/>
    </source>
</evidence>
<dbReference type="GO" id="GO:0016020">
    <property type="term" value="C:membrane"/>
    <property type="evidence" value="ECO:0007669"/>
    <property type="project" value="UniProtKB-SubCell"/>
</dbReference>
<keyword evidence="6" id="KW-1185">Reference proteome</keyword>
<dbReference type="Gene3D" id="1.10.238.10">
    <property type="entry name" value="EF-hand"/>
    <property type="match status" value="1"/>
</dbReference>
<keyword evidence="3" id="KW-0460">Magnesium</keyword>
<dbReference type="PANTHER" id="PTHR13890">
    <property type="entry name" value="RNA SPLICING PROTEIN MRS2, MITOCHONDRIAL"/>
    <property type="match status" value="1"/>
</dbReference>
<dbReference type="InterPro" id="IPR002048">
    <property type="entry name" value="EF_hand_dom"/>
</dbReference>
<evidence type="ECO:0000313" key="5">
    <source>
        <dbReference type="EMBL" id="OAE21898.1"/>
    </source>
</evidence>
<dbReference type="AlphaFoldDB" id="A0A176VLQ9"/>
<dbReference type="GO" id="GO:0015095">
    <property type="term" value="F:magnesium ion transmembrane transporter activity"/>
    <property type="evidence" value="ECO:0007669"/>
    <property type="project" value="UniProtKB-ARBA"/>
</dbReference>
<gene>
    <name evidence="5" type="ORF">AXG93_3988s1040</name>
</gene>
<keyword evidence="3" id="KW-0812">Transmembrane</keyword>
<comment type="subcellular location">
    <subcellularLocation>
        <location evidence="3">Membrane</location>
        <topology evidence="3">Multi-pass membrane protein</topology>
    </subcellularLocation>
</comment>
<accession>A0A176VLQ9</accession>
<dbReference type="Pfam" id="PF22099">
    <property type="entry name" value="MRS2-like"/>
    <property type="match status" value="1"/>
</dbReference>
<dbReference type="PANTHER" id="PTHR13890:SF42">
    <property type="entry name" value="MAGNESIUM TRANSPORTER"/>
    <property type="match status" value="1"/>
</dbReference>
<sequence length="650" mass="73394">MAGRLSRLAIFQQSLQSIVYVEYGLATLESGNRTPAFTGVLSRSYFSSSRAKGGISQHEKPTVKSPVVDTKSLRLLASLDKYLDISNFRYWSASWLKPLAGSLRREKKENLKHEAWIWAKHGQKSLTLRRIDQQDHRYSPSVIRRNYKNGDKPSALEGGVKYSVIRVDRHGVLQPLELSTSQLGLHPRDIDLLSSSSFIPQRATIAVRNELVLVRMENVRAIVCKDHVLLFDARHPRTSRDINSSGSFSGGHGAADIHRARDAFAKSLAEEARQKPSSLLDSMPFHLRMLECLLEETSNFFHQKVDRLKLVVERMLEELTDDVSMGGLQRLLPLRRAVTEVEHDVRDAHEAMDQVLRSDDILLALCLCKPGRSPEVTQTIEHDRTNSPGEREEHHHLRQAAADMLLTYQREVDDAGGVLEELRKGMEAAQEIWELGLDTTRNRIIRMNLYISISTLSISLATLPAAFFGMNLVSGFEDHPTLFYTIVACASVAPLALCTGILVGFRLWPKVVDKRRAQDLAGLRDLLQHLDSIDDIIQSVAREVAGKALTRKEFQDVLRSHPSSRFMRQKELDLIFRMFDTNRNGLLEVDEWNSQTSTDSESPNSRVSSYACKLQLYAITQKYDCNSSAFSFRRAFGCGDCLNVTVMFEG</sequence>
<dbReference type="PROSITE" id="PS50222">
    <property type="entry name" value="EF_HAND_2"/>
    <property type="match status" value="1"/>
</dbReference>
<keyword evidence="3" id="KW-0406">Ion transport</keyword>
<comment type="function">
    <text evidence="3">Magnesium transporter that may mediate the influx of magnesium.</text>
</comment>
<evidence type="ECO:0000313" key="6">
    <source>
        <dbReference type="Proteomes" id="UP000077202"/>
    </source>
</evidence>
<proteinExistence type="inferred from homology"/>
<comment type="similarity">
    <text evidence="1 3">Belongs to the CorA metal ion transporter (MIT) (TC 1.A.35.5) family.</text>
</comment>
<keyword evidence="3" id="KW-1133">Transmembrane helix</keyword>
<protein>
    <recommendedName>
        <fullName evidence="3">Magnesium transporter</fullName>
    </recommendedName>
</protein>
<evidence type="ECO:0000259" key="4">
    <source>
        <dbReference type="PROSITE" id="PS50222"/>
    </source>
</evidence>
<dbReference type="Proteomes" id="UP000077202">
    <property type="component" value="Unassembled WGS sequence"/>
</dbReference>
<dbReference type="InterPro" id="IPR018247">
    <property type="entry name" value="EF_Hand_1_Ca_BS"/>
</dbReference>
<feature type="transmembrane region" description="Helical" evidence="3">
    <location>
        <begin position="482"/>
        <end position="508"/>
    </location>
</feature>
<dbReference type="EMBL" id="LVLJ01003317">
    <property type="protein sequence ID" value="OAE21898.1"/>
    <property type="molecule type" value="Genomic_DNA"/>
</dbReference>
<dbReference type="CDD" id="cd12823">
    <property type="entry name" value="Mrs2_Mfm1p-like"/>
    <property type="match status" value="1"/>
</dbReference>
<dbReference type="InterPro" id="IPR011992">
    <property type="entry name" value="EF-hand-dom_pair"/>
</dbReference>
<evidence type="ECO:0000256" key="3">
    <source>
        <dbReference type="RuleBase" id="RU366041"/>
    </source>
</evidence>
<organism evidence="5 6">
    <name type="scientific">Marchantia polymorpha subsp. ruderalis</name>
    <dbReference type="NCBI Taxonomy" id="1480154"/>
    <lineage>
        <taxon>Eukaryota</taxon>
        <taxon>Viridiplantae</taxon>
        <taxon>Streptophyta</taxon>
        <taxon>Embryophyta</taxon>
        <taxon>Marchantiophyta</taxon>
        <taxon>Marchantiopsida</taxon>
        <taxon>Marchantiidae</taxon>
        <taxon>Marchantiales</taxon>
        <taxon>Marchantiaceae</taxon>
        <taxon>Marchantia</taxon>
    </lineage>
</organism>
<name>A0A176VLQ9_MARPO</name>
<reference evidence="5" key="1">
    <citation type="submission" date="2016-03" db="EMBL/GenBank/DDBJ databases">
        <title>Mechanisms controlling the formation of the plant cell surface in tip-growing cells are functionally conserved among land plants.</title>
        <authorList>
            <person name="Honkanen S."/>
            <person name="Jones V.A."/>
            <person name="Morieri G."/>
            <person name="Champion C."/>
            <person name="Hetherington A.J."/>
            <person name="Kelly S."/>
            <person name="Saint-Marcoux D."/>
            <person name="Proust H."/>
            <person name="Prescott H."/>
            <person name="Dolan L."/>
        </authorList>
    </citation>
    <scope>NUCLEOTIDE SEQUENCE [LARGE SCALE GENOMIC DNA]</scope>
    <source>
        <tissue evidence="5">Whole gametophyte</tissue>
    </source>
</reference>
<keyword evidence="3" id="KW-0813">Transport</keyword>
<feature type="transmembrane region" description="Helical" evidence="3">
    <location>
        <begin position="449"/>
        <end position="470"/>
    </location>
</feature>
<dbReference type="InterPro" id="IPR039204">
    <property type="entry name" value="MRS2-like"/>
</dbReference>
<dbReference type="Gene3D" id="2.40.128.330">
    <property type="match status" value="1"/>
</dbReference>
<dbReference type="GO" id="GO:0005509">
    <property type="term" value="F:calcium ion binding"/>
    <property type="evidence" value="ECO:0007669"/>
    <property type="project" value="InterPro"/>
</dbReference>
<keyword evidence="2" id="KW-0106">Calcium</keyword>